<dbReference type="Proteomes" id="UP000001056">
    <property type="component" value="Unassembled WGS sequence"/>
</dbReference>
<protein>
    <submittedName>
        <fullName evidence="1">Uncharacterized protein</fullName>
    </submittedName>
</protein>
<name>Q2H8U1_CHAGB</name>
<proteinExistence type="predicted"/>
<keyword evidence="2" id="KW-1185">Reference proteome</keyword>
<dbReference type="OrthoDB" id="341421at2759"/>
<gene>
    <name evidence="1" type="ORF">CHGG_03363</name>
</gene>
<dbReference type="AlphaFoldDB" id="Q2H8U1"/>
<accession>Q2H8U1</accession>
<dbReference type="eggNOG" id="ENOG502RPCJ">
    <property type="taxonomic scope" value="Eukaryota"/>
</dbReference>
<dbReference type="InParanoid" id="Q2H8U1"/>
<dbReference type="EMBL" id="CH408030">
    <property type="protein sequence ID" value="EAQ91428.1"/>
    <property type="molecule type" value="Genomic_DNA"/>
</dbReference>
<dbReference type="GeneID" id="4388543"/>
<reference evidence="2" key="1">
    <citation type="journal article" date="2015" name="Genome Announc.">
        <title>Draft genome sequence of the cellulolytic fungus Chaetomium globosum.</title>
        <authorList>
            <person name="Cuomo C.A."/>
            <person name="Untereiner W.A."/>
            <person name="Ma L.-J."/>
            <person name="Grabherr M."/>
            <person name="Birren B.W."/>
        </authorList>
    </citation>
    <scope>NUCLEOTIDE SEQUENCE [LARGE SCALE GENOMIC DNA]</scope>
    <source>
        <strain evidence="2">ATCC 6205 / CBS 148.51 / DSM 1962 / NBRC 6347 / NRRL 1970</strain>
    </source>
</reference>
<dbReference type="STRING" id="306901.Q2H8U1"/>
<organism evidence="1 2">
    <name type="scientific">Chaetomium globosum (strain ATCC 6205 / CBS 148.51 / DSM 1962 / NBRC 6347 / NRRL 1970)</name>
    <name type="common">Soil fungus</name>
    <dbReference type="NCBI Taxonomy" id="306901"/>
    <lineage>
        <taxon>Eukaryota</taxon>
        <taxon>Fungi</taxon>
        <taxon>Dikarya</taxon>
        <taxon>Ascomycota</taxon>
        <taxon>Pezizomycotina</taxon>
        <taxon>Sordariomycetes</taxon>
        <taxon>Sordariomycetidae</taxon>
        <taxon>Sordariales</taxon>
        <taxon>Chaetomiaceae</taxon>
        <taxon>Chaetomium</taxon>
    </lineage>
</organism>
<evidence type="ECO:0000313" key="1">
    <source>
        <dbReference type="EMBL" id="EAQ91428.1"/>
    </source>
</evidence>
<dbReference type="HOGENOM" id="CLU_1147079_0_0_1"/>
<evidence type="ECO:0000313" key="2">
    <source>
        <dbReference type="Proteomes" id="UP000001056"/>
    </source>
</evidence>
<dbReference type="VEuPathDB" id="FungiDB:CHGG_03363"/>
<sequence>MTGTSPLFEKFLLLHYHDSCPASQFKLLPFKWAEGHDFHIFACWEGTVSLPGLFKADNDQDRAYELAQEIAGDEDGPESEALCSFGYAGLMADGVNILDKSALESVRQKLDAGLGDKLIGKYRALAAATDNSWNEHEAKYKVIILGALLMGTGAKSETTTFNISVSSLPRFNATRTSQSPLLIQGFEVRVKGSFSPPWTITRPELHAVTSQVADTGKAPLKCSGCPKGWFCDKKVVERQKGL</sequence>
<dbReference type="RefSeq" id="XP_001229879.1">
    <property type="nucleotide sequence ID" value="XM_001229878.1"/>
</dbReference>